<dbReference type="CDD" id="cd00093">
    <property type="entry name" value="HTH_XRE"/>
    <property type="match status" value="1"/>
</dbReference>
<evidence type="ECO:0000313" key="2">
    <source>
        <dbReference type="EMBL" id="MDT0307276.1"/>
    </source>
</evidence>
<accession>A0ABU2L6T9</accession>
<dbReference type="EMBL" id="JAVREN010000010">
    <property type="protein sequence ID" value="MDT0307276.1"/>
    <property type="molecule type" value="Genomic_DNA"/>
</dbReference>
<feature type="domain" description="HTH cro/C1-type" evidence="1">
    <location>
        <begin position="11"/>
        <end position="65"/>
    </location>
</feature>
<protein>
    <submittedName>
        <fullName evidence="2">Tetratricopeptide repeat protein</fullName>
    </submittedName>
</protein>
<dbReference type="SMART" id="SM00530">
    <property type="entry name" value="HTH_XRE"/>
    <property type="match status" value="1"/>
</dbReference>
<dbReference type="SUPFAM" id="SSF52540">
    <property type="entry name" value="P-loop containing nucleoside triphosphate hydrolases"/>
    <property type="match status" value="1"/>
</dbReference>
<dbReference type="InterPro" id="IPR001387">
    <property type="entry name" value="Cro/C1-type_HTH"/>
</dbReference>
<dbReference type="InterPro" id="IPR027417">
    <property type="entry name" value="P-loop_NTPase"/>
</dbReference>
<gene>
    <name evidence="2" type="ORF">RM780_09905</name>
</gene>
<name>A0ABU2L6T9_9ACTN</name>
<dbReference type="PRINTS" id="PR00364">
    <property type="entry name" value="DISEASERSIST"/>
</dbReference>
<dbReference type="PANTHER" id="PTHR47691:SF3">
    <property type="entry name" value="HTH-TYPE TRANSCRIPTIONAL REGULATOR RV0890C-RELATED"/>
    <property type="match status" value="1"/>
</dbReference>
<reference evidence="3" key="1">
    <citation type="submission" date="2023-07" db="EMBL/GenBank/DDBJ databases">
        <title>30 novel species of actinomycetes from the DSMZ collection.</title>
        <authorList>
            <person name="Nouioui I."/>
        </authorList>
    </citation>
    <scope>NUCLEOTIDE SEQUENCE [LARGE SCALE GENOMIC DNA]</scope>
    <source>
        <strain evidence="3">DSM 44917</strain>
    </source>
</reference>
<dbReference type="PANTHER" id="PTHR47691">
    <property type="entry name" value="REGULATOR-RELATED"/>
    <property type="match status" value="1"/>
</dbReference>
<evidence type="ECO:0000313" key="3">
    <source>
        <dbReference type="Proteomes" id="UP001183388"/>
    </source>
</evidence>
<comment type="caution">
    <text evidence="2">The sequence shown here is derived from an EMBL/GenBank/DDBJ whole genome shotgun (WGS) entry which is preliminary data.</text>
</comment>
<dbReference type="Pfam" id="PF13560">
    <property type="entry name" value="HTH_31"/>
    <property type="match status" value="1"/>
</dbReference>
<keyword evidence="3" id="KW-1185">Reference proteome</keyword>
<dbReference type="Pfam" id="PF14938">
    <property type="entry name" value="SNAP"/>
    <property type="match status" value="1"/>
</dbReference>
<dbReference type="Gene3D" id="1.10.260.40">
    <property type="entry name" value="lambda repressor-like DNA-binding domains"/>
    <property type="match status" value="1"/>
</dbReference>
<dbReference type="PROSITE" id="PS50943">
    <property type="entry name" value="HTH_CROC1"/>
    <property type="match status" value="1"/>
</dbReference>
<evidence type="ECO:0000259" key="1">
    <source>
        <dbReference type="PROSITE" id="PS50943"/>
    </source>
</evidence>
<dbReference type="Gene3D" id="3.40.50.300">
    <property type="entry name" value="P-loop containing nucleotide triphosphate hydrolases"/>
    <property type="match status" value="1"/>
</dbReference>
<sequence>MGENRAFGKALRQRREERGLSLRRLGAAISYSPGWLSRVETGAAEPTLQLAQACDAELQAEGKLLALARAALAGREGWPRPAQLPAGAAATFVGRQEQLDALDRLWEQAQAASSVMTAVIDGPPGAGKSALAIHWGHRMASAFPDGVLFTDLRGYGPDDHAGAGPLDPEPVLEGFLTALGVPADSVPTGLEERSGMLRSVVQGRRVLLVLDNAADSRQVEPLLLGAPGCAVLVTSRRRLTGVAVRSGAQHLALGAMPPEESQALLAAAIGPRAHADPQALRTLAQRCAHLPLALRIAAERVAVRGEAGVAELAAQLSAEPRRLDLLTATGDEAAVQAAFSWSYRTLPPPHAKLFRLLGLHPARRISIPAAAALADAEPEETRRRIEHLADAHLLEEAEHGGYALHDLLRVYAASRAAAEDSQQERDAARQRLVDWYLLAADAAGRALAPQRPVPAATTASAVRPPAFRSRQEAYRWFETEAAAFTAITRLAADQHESAAWQLPVRLWTWLQLRKPWTLWKDTHETGLEAARSAGDAAGEAWIATNLAEAWRQTGQTERAEELYTRALAIRERLDSPHDLAWTLAGRGYLAIDQGDSAQAARTFTRALHLFTDIADRHGQAAMHAALGEVHSLQADQPRASACLEEALSLFARLHDGFGIGWTLMRFADLYRRHGRWDDAEAVLARCISVRRDAGDRWGEAEALARRGDLAAERGLHDQATQAWRAARDLFDDLADPRADDLRARLSTQHRP</sequence>
<dbReference type="InterPro" id="IPR011990">
    <property type="entry name" value="TPR-like_helical_dom_sf"/>
</dbReference>
<proteinExistence type="predicted"/>
<dbReference type="RefSeq" id="WP_311630219.1">
    <property type="nucleotide sequence ID" value="NZ_JAVREN010000010.1"/>
</dbReference>
<dbReference type="SMART" id="SM00028">
    <property type="entry name" value="TPR"/>
    <property type="match status" value="5"/>
</dbReference>
<dbReference type="Proteomes" id="UP001183388">
    <property type="component" value="Unassembled WGS sequence"/>
</dbReference>
<dbReference type="InterPro" id="IPR010982">
    <property type="entry name" value="Lambda_DNA-bd_dom_sf"/>
</dbReference>
<dbReference type="InterPro" id="IPR019734">
    <property type="entry name" value="TPR_rpt"/>
</dbReference>
<dbReference type="SUPFAM" id="SSF47413">
    <property type="entry name" value="lambda repressor-like DNA-binding domains"/>
    <property type="match status" value="1"/>
</dbReference>
<organism evidence="2 3">
    <name type="scientific">Streptomyces boetiae</name>
    <dbReference type="NCBI Taxonomy" id="3075541"/>
    <lineage>
        <taxon>Bacteria</taxon>
        <taxon>Bacillati</taxon>
        <taxon>Actinomycetota</taxon>
        <taxon>Actinomycetes</taxon>
        <taxon>Kitasatosporales</taxon>
        <taxon>Streptomycetaceae</taxon>
        <taxon>Streptomyces</taxon>
    </lineage>
</organism>
<dbReference type="Gene3D" id="1.25.40.10">
    <property type="entry name" value="Tetratricopeptide repeat domain"/>
    <property type="match status" value="2"/>
</dbReference>
<dbReference type="SUPFAM" id="SSF48452">
    <property type="entry name" value="TPR-like"/>
    <property type="match status" value="1"/>
</dbReference>